<dbReference type="Proteomes" id="UP000682733">
    <property type="component" value="Unassembled WGS sequence"/>
</dbReference>
<protein>
    <recommendedName>
        <fullName evidence="2">alpha-L-rhamnosidase</fullName>
        <ecNumber evidence="2">3.2.1.40</ecNumber>
    </recommendedName>
</protein>
<dbReference type="EMBL" id="CAJNOK010009070">
    <property type="protein sequence ID" value="CAF1080323.1"/>
    <property type="molecule type" value="Genomic_DNA"/>
</dbReference>
<evidence type="ECO:0000313" key="8">
    <source>
        <dbReference type="Proteomes" id="UP000682733"/>
    </source>
</evidence>
<evidence type="ECO:0000256" key="1">
    <source>
        <dbReference type="ARBA" id="ARBA00001445"/>
    </source>
</evidence>
<evidence type="ECO:0000259" key="4">
    <source>
        <dbReference type="Pfam" id="PF17389"/>
    </source>
</evidence>
<dbReference type="Gene3D" id="1.50.10.10">
    <property type="match status" value="1"/>
</dbReference>
<evidence type="ECO:0000313" key="6">
    <source>
        <dbReference type="EMBL" id="CAF1080323.1"/>
    </source>
</evidence>
<name>A0A8S2KBI6_9BILA</name>
<dbReference type="InterPro" id="IPR016007">
    <property type="entry name" value="Alpha_rhamnosid"/>
</dbReference>
<comment type="catalytic activity">
    <reaction evidence="1">
        <text>Hydrolysis of terminal non-reducing alpha-L-rhamnose residues in alpha-L-rhamnosides.</text>
        <dbReference type="EC" id="3.2.1.40"/>
    </reaction>
</comment>
<dbReference type="PANTHER" id="PTHR33307:SF6">
    <property type="entry name" value="ALPHA-RHAMNOSIDASE (EUROFUNG)-RELATED"/>
    <property type="match status" value="1"/>
</dbReference>
<feature type="domain" description="Alpha-L-rhamnosidase six-hairpin glycosidase" evidence="4">
    <location>
        <begin position="3"/>
        <end position="195"/>
    </location>
</feature>
<gene>
    <name evidence="6" type="ORF">OVA965_LOCUS18328</name>
    <name evidence="7" type="ORF">TMI583_LOCUS18339</name>
</gene>
<dbReference type="GO" id="GO:0030596">
    <property type="term" value="F:alpha-L-rhamnosidase activity"/>
    <property type="evidence" value="ECO:0007669"/>
    <property type="project" value="UniProtKB-EC"/>
</dbReference>
<dbReference type="Proteomes" id="UP000677228">
    <property type="component" value="Unassembled WGS sequence"/>
</dbReference>
<reference evidence="7" key="1">
    <citation type="submission" date="2021-02" db="EMBL/GenBank/DDBJ databases">
        <authorList>
            <person name="Nowell W R."/>
        </authorList>
    </citation>
    <scope>NUCLEOTIDE SEQUENCE</scope>
</reference>
<organism evidence="7 8">
    <name type="scientific">Didymodactylos carnosus</name>
    <dbReference type="NCBI Taxonomy" id="1234261"/>
    <lineage>
        <taxon>Eukaryota</taxon>
        <taxon>Metazoa</taxon>
        <taxon>Spiralia</taxon>
        <taxon>Gnathifera</taxon>
        <taxon>Rotifera</taxon>
        <taxon>Eurotatoria</taxon>
        <taxon>Bdelloidea</taxon>
        <taxon>Philodinida</taxon>
        <taxon>Philodinidae</taxon>
        <taxon>Didymodactylos</taxon>
    </lineage>
</organism>
<proteinExistence type="predicted"/>
<accession>A0A8S2KBI6</accession>
<dbReference type="EMBL" id="CAJOBA010009084">
    <property type="protein sequence ID" value="CAF3843369.1"/>
    <property type="molecule type" value="Genomic_DNA"/>
</dbReference>
<feature type="domain" description="Alpha-L-rhamnosidase C-terminal" evidence="5">
    <location>
        <begin position="208"/>
        <end position="254"/>
    </location>
</feature>
<dbReference type="Gene3D" id="2.60.420.10">
    <property type="entry name" value="Maltose phosphorylase, domain 3"/>
    <property type="match status" value="1"/>
</dbReference>
<evidence type="ECO:0000256" key="2">
    <source>
        <dbReference type="ARBA" id="ARBA00012652"/>
    </source>
</evidence>
<dbReference type="GO" id="GO:0005975">
    <property type="term" value="P:carbohydrate metabolic process"/>
    <property type="evidence" value="ECO:0007669"/>
    <property type="project" value="InterPro"/>
</dbReference>
<dbReference type="InterPro" id="IPR012341">
    <property type="entry name" value="6hp_glycosidase-like_sf"/>
</dbReference>
<dbReference type="Pfam" id="PF17389">
    <property type="entry name" value="Bac_rhamnosid6H"/>
    <property type="match status" value="1"/>
</dbReference>
<keyword evidence="3" id="KW-0378">Hydrolase</keyword>
<comment type="caution">
    <text evidence="7">The sequence shown here is derived from an EMBL/GenBank/DDBJ whole genome shotgun (WGS) entry which is preliminary data.</text>
</comment>
<evidence type="ECO:0000259" key="5">
    <source>
        <dbReference type="Pfam" id="PF17390"/>
    </source>
</evidence>
<dbReference type="EC" id="3.2.1.40" evidence="2"/>
<sequence>MYFAYGDWETPVNYPVTNSSLVSAFSYLSDVQTMIILSKVLNNETNVAKYSKLYDQLATEFHATFYNPLVNGYAEGYQTANALALKLPDVVPSNLRASVIKALTDNIVANDNHLTTGIVGTTALFPVLSDAGYHDLAMTVATQTTYPSFGFMFNNGVQNATTNWETFHALIKGVGGTDSLNHHMFNSIGAWFYRYLAGIQLNGFAEDIAIRPRLTVLLRNMEAEVHTINGPILVAWQRHTDDKTVTYDVTIPNSLNSIITFEPIQPTARCMSIEESGVLIWYQSSTLLETNVSGIAWLGPDPKIEGAMSIRIAGGSYHWKVRWN</sequence>
<dbReference type="PANTHER" id="PTHR33307">
    <property type="entry name" value="ALPHA-RHAMNOSIDASE (EUROFUNG)"/>
    <property type="match status" value="1"/>
</dbReference>
<dbReference type="Pfam" id="PF17390">
    <property type="entry name" value="Bac_rhamnosid_C"/>
    <property type="match status" value="1"/>
</dbReference>
<dbReference type="InterPro" id="IPR035396">
    <property type="entry name" value="Bac_rhamnosid6H"/>
</dbReference>
<evidence type="ECO:0000313" key="7">
    <source>
        <dbReference type="EMBL" id="CAF3843369.1"/>
    </source>
</evidence>
<dbReference type="InterPro" id="IPR035398">
    <property type="entry name" value="Bac_rhamnosid_C"/>
</dbReference>
<dbReference type="InterPro" id="IPR008928">
    <property type="entry name" value="6-hairpin_glycosidase_sf"/>
</dbReference>
<evidence type="ECO:0000256" key="3">
    <source>
        <dbReference type="ARBA" id="ARBA00022801"/>
    </source>
</evidence>
<dbReference type="AlphaFoldDB" id="A0A8S2KBI6"/>
<dbReference type="SUPFAM" id="SSF48208">
    <property type="entry name" value="Six-hairpin glycosidases"/>
    <property type="match status" value="1"/>
</dbReference>